<dbReference type="InterPro" id="IPR003661">
    <property type="entry name" value="HisK_dim/P_dom"/>
</dbReference>
<dbReference type="GO" id="GO:0005886">
    <property type="term" value="C:plasma membrane"/>
    <property type="evidence" value="ECO:0007669"/>
    <property type="project" value="UniProtKB-SubCell"/>
</dbReference>
<feature type="transmembrane region" description="Helical" evidence="13">
    <location>
        <begin position="389"/>
        <end position="407"/>
    </location>
</feature>
<dbReference type="Pfam" id="PF06580">
    <property type="entry name" value="His_kinase"/>
    <property type="match status" value="1"/>
</dbReference>
<dbReference type="PROSITE" id="PS50109">
    <property type="entry name" value="HIS_KIN"/>
    <property type="match status" value="2"/>
</dbReference>
<dbReference type="InterPro" id="IPR008979">
    <property type="entry name" value="Galactose-bd-like_sf"/>
</dbReference>
<evidence type="ECO:0000313" key="16">
    <source>
        <dbReference type="EMBL" id="PYI54044.1"/>
    </source>
</evidence>
<dbReference type="SUPFAM" id="SSF52172">
    <property type="entry name" value="CheY-like"/>
    <property type="match status" value="1"/>
</dbReference>
<dbReference type="SUPFAM" id="SSF55874">
    <property type="entry name" value="ATPase domain of HSP90 chaperone/DNA topoisomerase II/histidine kinase"/>
    <property type="match status" value="2"/>
</dbReference>
<dbReference type="InterPro" id="IPR036097">
    <property type="entry name" value="HisK_dim/P_sf"/>
</dbReference>
<dbReference type="PROSITE" id="PS50110">
    <property type="entry name" value="RESPONSE_REGULATORY"/>
    <property type="match status" value="1"/>
</dbReference>
<dbReference type="PANTHER" id="PTHR43547:SF2">
    <property type="entry name" value="HYBRID SIGNAL TRANSDUCTION HISTIDINE KINASE C"/>
    <property type="match status" value="1"/>
</dbReference>
<reference evidence="16 17" key="1">
    <citation type="submission" date="2018-05" db="EMBL/GenBank/DDBJ databases">
        <title>Paenibacillus flagellatus sp. nov., isolated from selenium mineral soil.</title>
        <authorList>
            <person name="Dai X."/>
        </authorList>
    </citation>
    <scope>NUCLEOTIDE SEQUENCE [LARGE SCALE GENOMIC DNA]</scope>
    <source>
        <strain evidence="16 17">DXL2</strain>
    </source>
</reference>
<proteinExistence type="predicted"/>
<evidence type="ECO:0000259" key="14">
    <source>
        <dbReference type="PROSITE" id="PS50109"/>
    </source>
</evidence>
<dbReference type="OrthoDB" id="9809348at2"/>
<dbReference type="InterPro" id="IPR011623">
    <property type="entry name" value="7TMR_DISM_rcpt_extracell_dom1"/>
</dbReference>
<dbReference type="EC" id="2.7.13.3" evidence="3"/>
<dbReference type="AlphaFoldDB" id="A0A2V5K7N9"/>
<organism evidence="16 17">
    <name type="scientific">Paenibacillus flagellatus</name>
    <dbReference type="NCBI Taxonomy" id="2211139"/>
    <lineage>
        <taxon>Bacteria</taxon>
        <taxon>Bacillati</taxon>
        <taxon>Bacillota</taxon>
        <taxon>Bacilli</taxon>
        <taxon>Bacillales</taxon>
        <taxon>Paenibacillaceae</taxon>
        <taxon>Paenibacillus</taxon>
    </lineage>
</organism>
<accession>A0A2V5K7N9</accession>
<keyword evidence="8 16" id="KW-0418">Kinase</keyword>
<dbReference type="GO" id="GO:0000155">
    <property type="term" value="F:phosphorelay sensor kinase activity"/>
    <property type="evidence" value="ECO:0007669"/>
    <property type="project" value="InterPro"/>
</dbReference>
<dbReference type="Pfam" id="PF00512">
    <property type="entry name" value="HisKA"/>
    <property type="match status" value="1"/>
</dbReference>
<dbReference type="RefSeq" id="WP_110841029.1">
    <property type="nucleotide sequence ID" value="NZ_QJVJ01000006.1"/>
</dbReference>
<dbReference type="SMART" id="SM00388">
    <property type="entry name" value="HisKA"/>
    <property type="match status" value="1"/>
</dbReference>
<evidence type="ECO:0000256" key="5">
    <source>
        <dbReference type="ARBA" id="ARBA00022553"/>
    </source>
</evidence>
<feature type="transmembrane region" description="Helical" evidence="13">
    <location>
        <begin position="211"/>
        <end position="234"/>
    </location>
</feature>
<evidence type="ECO:0000256" key="11">
    <source>
        <dbReference type="ARBA" id="ARBA00023136"/>
    </source>
</evidence>
<dbReference type="CDD" id="cd16922">
    <property type="entry name" value="HATPase_EvgS-ArcB-TorS-like"/>
    <property type="match status" value="1"/>
</dbReference>
<dbReference type="SUPFAM" id="SSF47384">
    <property type="entry name" value="Homodimeric domain of signal transducing histidine kinase"/>
    <property type="match status" value="1"/>
</dbReference>
<evidence type="ECO:0000256" key="2">
    <source>
        <dbReference type="ARBA" id="ARBA00004236"/>
    </source>
</evidence>
<feature type="modified residue" description="4-aspartylphosphate" evidence="12">
    <location>
        <position position="752"/>
    </location>
</feature>
<dbReference type="SMART" id="SM00387">
    <property type="entry name" value="HATPase_c"/>
    <property type="match status" value="2"/>
</dbReference>
<evidence type="ECO:0000256" key="13">
    <source>
        <dbReference type="SAM" id="Phobius"/>
    </source>
</evidence>
<dbReference type="Pfam" id="PF00072">
    <property type="entry name" value="Response_reg"/>
    <property type="match status" value="1"/>
</dbReference>
<dbReference type="InterPro" id="IPR001789">
    <property type="entry name" value="Sig_transdc_resp-reg_receiver"/>
</dbReference>
<feature type="domain" description="Histidine kinase" evidence="14">
    <location>
        <begin position="437"/>
        <end position="655"/>
    </location>
</feature>
<dbReference type="SUPFAM" id="SSF49785">
    <property type="entry name" value="Galactose-binding domain-like"/>
    <property type="match status" value="1"/>
</dbReference>
<gene>
    <name evidence="16" type="ORF">DLM86_15995</name>
</gene>
<dbReference type="Gene3D" id="3.40.50.2300">
    <property type="match status" value="1"/>
</dbReference>
<keyword evidence="10" id="KW-0902">Two-component regulatory system</keyword>
<evidence type="ECO:0000256" key="4">
    <source>
        <dbReference type="ARBA" id="ARBA00022475"/>
    </source>
</evidence>
<evidence type="ECO:0000259" key="15">
    <source>
        <dbReference type="PROSITE" id="PS50110"/>
    </source>
</evidence>
<keyword evidence="4" id="KW-1003">Cell membrane</keyword>
<dbReference type="EMBL" id="QJVJ01000006">
    <property type="protein sequence ID" value="PYI54044.1"/>
    <property type="molecule type" value="Genomic_DNA"/>
</dbReference>
<evidence type="ECO:0000256" key="9">
    <source>
        <dbReference type="ARBA" id="ARBA00022840"/>
    </source>
</evidence>
<dbReference type="PANTHER" id="PTHR43547">
    <property type="entry name" value="TWO-COMPONENT HISTIDINE KINASE"/>
    <property type="match status" value="1"/>
</dbReference>
<evidence type="ECO:0000256" key="7">
    <source>
        <dbReference type="ARBA" id="ARBA00022741"/>
    </source>
</evidence>
<dbReference type="PRINTS" id="PR00344">
    <property type="entry name" value="BCTRLSENSOR"/>
</dbReference>
<evidence type="ECO:0000256" key="8">
    <source>
        <dbReference type="ARBA" id="ARBA00022777"/>
    </source>
</evidence>
<keyword evidence="17" id="KW-1185">Reference proteome</keyword>
<sequence>MTKTKILLITALFLMTLSGLRLLWVASHMPPGHPEAVRGVLDLRGWDFDNGKPIPLDGEWAFFPGQWMMSDVRTADPAGSNGGVYLPVPGAWDRFVSGAEETAYGFGTYRLQIRVGDRAERTYGIQVRSIHGASDIWVNGQPLAGSGQIAATREPYKLRNVPYSAFFSPEGGVIDVAVRVSNFDYATNGGIVRSISFGSAAAVRHDGVLSMGMSLTVGIVLGIHGLYAAILYVFRPRQKALIYFSLLVLSTALTVLTNYDMLLFSWLPLDFEWSTKLKFWSYIGTSAFMVLFTKHLFPEYGKYKISAWFSAACAAYALFVLFAPASYAGATEPLLYAFNVIPSMVAPVLWLRAALRGREDVLYMLLSAAGVASHVIWGVLANVGLYDAPYYPLDIVASFFSMAAFWFKRFFRATEQTELLAERLQKAHRQKDEFLANTSHELRNPLHGILHIAESIAANEGRSLGDKARNDLELLLAVGRRMSFLLNDLLDATRLQEENVRLNLSAVRLQASAAGVLDMLRFMTDGKNIKLVLNVPDTFPCVLADENRLVQILFNLLHNAVKYTNEGQIAITAEVRDGKACVLVSDTGVGMDEETRRRVFEPYERGETGMTATASGLGLGLSISARLVELHGGTLTVESEPGRGSVFSFALPLSECPESEEVEAARLNIPVAYEEAATAGAIAASSATVGVFPPPDFIGDRPKVLVVDDDPVNLKIMTDLLTAEHCEVVAVMSGTEALKKLCDTPWDLVVADVMMPHMSGYELTSVIRERFGMSELPILLLTARSRPEDVSVGFKAGANDYVTKPVDALELKARVNALIGLSRSSAERRRLEAAWLHAQIKPHFLYNTLNSIAALSEFDTKRMRDMLDMFGHYLRTSFDFRNLDRHVPLRHELEIVRSYLFIEKERFGDRLQVVWETEQADLERKLPPISVQTLVENAVRHGVLRRPRGGTIRIRITERDDRMHVEVEDDGVGMSDETMRELFAANRTGAGKRRGVGLYNLDRRLRQMYGSGLHVHSVPEQGTIVRFDVPKPDEDDPSSANAAVDA</sequence>
<feature type="domain" description="Histidine kinase" evidence="14">
    <location>
        <begin position="931"/>
        <end position="1033"/>
    </location>
</feature>
<dbReference type="InterPro" id="IPR036890">
    <property type="entry name" value="HATPase_C_sf"/>
</dbReference>
<feature type="transmembrane region" description="Helical" evidence="13">
    <location>
        <begin position="334"/>
        <end position="355"/>
    </location>
</feature>
<dbReference type="InterPro" id="IPR005467">
    <property type="entry name" value="His_kinase_dom"/>
</dbReference>
<protein>
    <recommendedName>
        <fullName evidence="3">histidine kinase</fullName>
        <ecNumber evidence="3">2.7.13.3</ecNumber>
    </recommendedName>
</protein>
<keyword evidence="6" id="KW-0808">Transferase</keyword>
<feature type="domain" description="Response regulatory" evidence="15">
    <location>
        <begin position="703"/>
        <end position="819"/>
    </location>
</feature>
<dbReference type="Gene3D" id="3.30.565.10">
    <property type="entry name" value="Histidine kinase-like ATPase, C-terminal domain"/>
    <property type="match status" value="2"/>
</dbReference>
<dbReference type="Pfam" id="PF02518">
    <property type="entry name" value="HATPase_c"/>
    <property type="match status" value="2"/>
</dbReference>
<dbReference type="SMART" id="SM00448">
    <property type="entry name" value="REC"/>
    <property type="match status" value="1"/>
</dbReference>
<dbReference type="Gene3D" id="2.60.120.260">
    <property type="entry name" value="Galactose-binding domain-like"/>
    <property type="match status" value="1"/>
</dbReference>
<dbReference type="InterPro" id="IPR010559">
    <property type="entry name" value="Sig_transdc_His_kin_internal"/>
</dbReference>
<dbReference type="GO" id="GO:0005524">
    <property type="term" value="F:ATP binding"/>
    <property type="evidence" value="ECO:0007669"/>
    <property type="project" value="UniProtKB-KW"/>
</dbReference>
<name>A0A2V5K7N9_9BACL</name>
<dbReference type="InterPro" id="IPR004358">
    <property type="entry name" value="Sig_transdc_His_kin-like_C"/>
</dbReference>
<evidence type="ECO:0000256" key="12">
    <source>
        <dbReference type="PROSITE-ProRule" id="PRU00169"/>
    </source>
</evidence>
<comment type="caution">
    <text evidence="16">The sequence shown here is derived from an EMBL/GenBank/DDBJ whole genome shotgun (WGS) entry which is preliminary data.</text>
</comment>
<dbReference type="Gene3D" id="1.10.287.130">
    <property type="match status" value="1"/>
</dbReference>
<dbReference type="InterPro" id="IPR003594">
    <property type="entry name" value="HATPase_dom"/>
</dbReference>
<feature type="transmembrane region" description="Helical" evidence="13">
    <location>
        <begin position="241"/>
        <end position="259"/>
    </location>
</feature>
<dbReference type="Proteomes" id="UP000247476">
    <property type="component" value="Unassembled WGS sequence"/>
</dbReference>
<keyword evidence="11 13" id="KW-0472">Membrane</keyword>
<feature type="transmembrane region" description="Helical" evidence="13">
    <location>
        <begin position="309"/>
        <end position="328"/>
    </location>
</feature>
<dbReference type="CDD" id="cd17574">
    <property type="entry name" value="REC_OmpR"/>
    <property type="match status" value="1"/>
</dbReference>
<evidence type="ECO:0000313" key="17">
    <source>
        <dbReference type="Proteomes" id="UP000247476"/>
    </source>
</evidence>
<comment type="catalytic activity">
    <reaction evidence="1">
        <text>ATP + protein L-histidine = ADP + protein N-phospho-L-histidine.</text>
        <dbReference type="EC" id="2.7.13.3"/>
    </reaction>
</comment>
<comment type="subcellular location">
    <subcellularLocation>
        <location evidence="2">Cell membrane</location>
    </subcellularLocation>
</comment>
<dbReference type="InterPro" id="IPR011006">
    <property type="entry name" value="CheY-like_superfamily"/>
</dbReference>
<dbReference type="CDD" id="cd00082">
    <property type="entry name" value="HisKA"/>
    <property type="match status" value="1"/>
</dbReference>
<dbReference type="Pfam" id="PF07695">
    <property type="entry name" value="7TMR-DISM_7TM"/>
    <property type="match status" value="1"/>
</dbReference>
<keyword evidence="13" id="KW-1133">Transmembrane helix</keyword>
<feature type="transmembrane region" description="Helical" evidence="13">
    <location>
        <begin position="362"/>
        <end position="383"/>
    </location>
</feature>
<keyword evidence="13" id="KW-0812">Transmembrane</keyword>
<dbReference type="FunFam" id="3.30.565.10:FF:000023">
    <property type="entry name" value="PAS domain-containing sensor histidine kinase"/>
    <property type="match status" value="1"/>
</dbReference>
<keyword evidence="9" id="KW-0067">ATP-binding</keyword>
<evidence type="ECO:0000256" key="3">
    <source>
        <dbReference type="ARBA" id="ARBA00012438"/>
    </source>
</evidence>
<evidence type="ECO:0000256" key="10">
    <source>
        <dbReference type="ARBA" id="ARBA00023012"/>
    </source>
</evidence>
<keyword evidence="7" id="KW-0547">Nucleotide-binding</keyword>
<evidence type="ECO:0000256" key="6">
    <source>
        <dbReference type="ARBA" id="ARBA00022679"/>
    </source>
</evidence>
<evidence type="ECO:0000256" key="1">
    <source>
        <dbReference type="ARBA" id="ARBA00000085"/>
    </source>
</evidence>
<keyword evidence="5 12" id="KW-0597">Phosphoprotein</keyword>